<dbReference type="AlphaFoldDB" id="A0A4Q7YNP0"/>
<evidence type="ECO:0000256" key="1">
    <source>
        <dbReference type="SAM" id="Phobius"/>
    </source>
</evidence>
<accession>A0A4Q7YNP0</accession>
<organism evidence="2 3">
    <name type="scientific">Fluviicoccus keumensis</name>
    <dbReference type="NCBI Taxonomy" id="1435465"/>
    <lineage>
        <taxon>Bacteria</taxon>
        <taxon>Pseudomonadati</taxon>
        <taxon>Pseudomonadota</taxon>
        <taxon>Gammaproteobacteria</taxon>
        <taxon>Moraxellales</taxon>
        <taxon>Moraxellaceae</taxon>
        <taxon>Fluviicoccus</taxon>
    </lineage>
</organism>
<sequence length="100" mass="10644">MKNLLIVIVSGLGISAALALMISHFTSAAFLSTTFFIWAAIFLNASIAAWEDVLPGGFDNPNDEMPVAMTGKKRLLYWSGACGGTLTLTAVGFALYQHGF</sequence>
<keyword evidence="3" id="KW-1185">Reference proteome</keyword>
<reference evidence="2 3" key="1">
    <citation type="submission" date="2019-02" db="EMBL/GenBank/DDBJ databases">
        <title>Genomic Encyclopedia of Type Strains, Phase IV (KMG-IV): sequencing the most valuable type-strain genomes for metagenomic binning, comparative biology and taxonomic classification.</title>
        <authorList>
            <person name="Goeker M."/>
        </authorList>
    </citation>
    <scope>NUCLEOTIDE SEQUENCE [LARGE SCALE GENOMIC DNA]</scope>
    <source>
        <strain evidence="2 3">DSM 105135</strain>
    </source>
</reference>
<name>A0A4Q7YNP0_9GAMM</name>
<dbReference type="RefSeq" id="WP_130414329.1">
    <property type="nucleotide sequence ID" value="NZ_SHKX01000013.1"/>
</dbReference>
<gene>
    <name evidence="2" type="ORF">EV700_2549</name>
</gene>
<keyword evidence="1" id="KW-1133">Transmembrane helix</keyword>
<feature type="transmembrane region" description="Helical" evidence="1">
    <location>
        <begin position="35"/>
        <end position="54"/>
    </location>
</feature>
<evidence type="ECO:0000313" key="2">
    <source>
        <dbReference type="EMBL" id="RZU38614.1"/>
    </source>
</evidence>
<protein>
    <submittedName>
        <fullName evidence="2">Uncharacterized protein</fullName>
    </submittedName>
</protein>
<dbReference type="Proteomes" id="UP000292423">
    <property type="component" value="Unassembled WGS sequence"/>
</dbReference>
<keyword evidence="1" id="KW-0812">Transmembrane</keyword>
<evidence type="ECO:0000313" key="3">
    <source>
        <dbReference type="Proteomes" id="UP000292423"/>
    </source>
</evidence>
<feature type="transmembrane region" description="Helical" evidence="1">
    <location>
        <begin position="75"/>
        <end position="96"/>
    </location>
</feature>
<dbReference type="EMBL" id="SHKX01000013">
    <property type="protein sequence ID" value="RZU38614.1"/>
    <property type="molecule type" value="Genomic_DNA"/>
</dbReference>
<comment type="caution">
    <text evidence="2">The sequence shown here is derived from an EMBL/GenBank/DDBJ whole genome shotgun (WGS) entry which is preliminary data.</text>
</comment>
<proteinExistence type="predicted"/>
<keyword evidence="1" id="KW-0472">Membrane</keyword>